<evidence type="ECO:0000313" key="2">
    <source>
        <dbReference type="EMBL" id="TDL81563.1"/>
    </source>
</evidence>
<sequence length="93" mass="10171">MPCLDAALERDLPVARFLQAIFLAAEGDASGALAAYERYAAKRPARLAKVEAKYRPDLDYPESLLPAPPPKPANARRRAGQRKRAARNQPSAD</sequence>
<dbReference type="RefSeq" id="WP_133396050.1">
    <property type="nucleotide sequence ID" value="NZ_SNAA01000004.1"/>
</dbReference>
<comment type="caution">
    <text evidence="2">The sequence shown here is derived from an EMBL/GenBank/DDBJ whole genome shotgun (WGS) entry which is preliminary data.</text>
</comment>
<organism evidence="2 3">
    <name type="scientific">Palleronia sediminis</name>
    <dbReference type="NCBI Taxonomy" id="2547833"/>
    <lineage>
        <taxon>Bacteria</taxon>
        <taxon>Pseudomonadati</taxon>
        <taxon>Pseudomonadota</taxon>
        <taxon>Alphaproteobacteria</taxon>
        <taxon>Rhodobacterales</taxon>
        <taxon>Roseobacteraceae</taxon>
        <taxon>Palleronia</taxon>
    </lineage>
</organism>
<protein>
    <submittedName>
        <fullName evidence="2">Uncharacterized protein</fullName>
    </submittedName>
</protein>
<proteinExistence type="predicted"/>
<keyword evidence="3" id="KW-1185">Reference proteome</keyword>
<feature type="region of interest" description="Disordered" evidence="1">
    <location>
        <begin position="58"/>
        <end position="93"/>
    </location>
</feature>
<accession>A0A4R6AJH1</accession>
<reference evidence="2 3" key="1">
    <citation type="submission" date="2019-03" db="EMBL/GenBank/DDBJ databases">
        <title>Primorskyibacter sp. SS33 isolated from sediments.</title>
        <authorList>
            <person name="Xunke S."/>
        </authorList>
    </citation>
    <scope>NUCLEOTIDE SEQUENCE [LARGE SCALE GENOMIC DNA]</scope>
    <source>
        <strain evidence="2 3">SS33</strain>
    </source>
</reference>
<evidence type="ECO:0000313" key="3">
    <source>
        <dbReference type="Proteomes" id="UP000295701"/>
    </source>
</evidence>
<gene>
    <name evidence="2" type="ORF">E2L08_05440</name>
</gene>
<name>A0A4R6AJH1_9RHOB</name>
<dbReference type="AlphaFoldDB" id="A0A4R6AJH1"/>
<dbReference type="Proteomes" id="UP000295701">
    <property type="component" value="Unassembled WGS sequence"/>
</dbReference>
<dbReference type="EMBL" id="SNAA01000004">
    <property type="protein sequence ID" value="TDL81563.1"/>
    <property type="molecule type" value="Genomic_DNA"/>
</dbReference>
<feature type="compositionally biased region" description="Basic residues" evidence="1">
    <location>
        <begin position="74"/>
        <end position="86"/>
    </location>
</feature>
<evidence type="ECO:0000256" key="1">
    <source>
        <dbReference type="SAM" id="MobiDB-lite"/>
    </source>
</evidence>